<organism evidence="1 2">
    <name type="scientific">Heterorhabditis bacteriophora</name>
    <name type="common">Entomopathogenic nematode worm</name>
    <dbReference type="NCBI Taxonomy" id="37862"/>
    <lineage>
        <taxon>Eukaryota</taxon>
        <taxon>Metazoa</taxon>
        <taxon>Ecdysozoa</taxon>
        <taxon>Nematoda</taxon>
        <taxon>Chromadorea</taxon>
        <taxon>Rhabditida</taxon>
        <taxon>Rhabditina</taxon>
        <taxon>Rhabditomorpha</taxon>
        <taxon>Strongyloidea</taxon>
        <taxon>Heterorhabditidae</taxon>
        <taxon>Heterorhabditis</taxon>
    </lineage>
</organism>
<name>A0A1I7XCM3_HETBA</name>
<dbReference type="Proteomes" id="UP000095283">
    <property type="component" value="Unplaced"/>
</dbReference>
<protein>
    <submittedName>
        <fullName evidence="2">Cytochrome P450</fullName>
    </submittedName>
</protein>
<evidence type="ECO:0000313" key="2">
    <source>
        <dbReference type="WBParaSite" id="Hba_15388"/>
    </source>
</evidence>
<accession>A0A1I7XCM3</accession>
<keyword evidence="1" id="KW-1185">Reference proteome</keyword>
<evidence type="ECO:0000313" key="1">
    <source>
        <dbReference type="Proteomes" id="UP000095283"/>
    </source>
</evidence>
<dbReference type="AlphaFoldDB" id="A0A1I7XCM3"/>
<reference evidence="2" key="1">
    <citation type="submission" date="2016-11" db="UniProtKB">
        <authorList>
            <consortium name="WormBaseParasite"/>
        </authorList>
    </citation>
    <scope>IDENTIFICATION</scope>
</reference>
<proteinExistence type="predicted"/>
<dbReference type="WBParaSite" id="Hba_15388">
    <property type="protein sequence ID" value="Hba_15388"/>
    <property type="gene ID" value="Hba_15388"/>
</dbReference>
<sequence>MASSTHINDTEVERRESYIRAGLRQREILDPFTWSYPWKHYMELHPDDFDHFKDRSGRPFAQIILPWYPRRTQYTKYD</sequence>